<dbReference type="InterPro" id="IPR036322">
    <property type="entry name" value="WD40_repeat_dom_sf"/>
</dbReference>
<name>A0AAW0MDE8_9GOBI</name>
<evidence type="ECO:0000313" key="3">
    <source>
        <dbReference type="EMBL" id="KAK7877110.1"/>
    </source>
</evidence>
<dbReference type="InterPro" id="IPR032914">
    <property type="entry name" value="Vam6/VPS39/TRAP1"/>
</dbReference>
<feature type="repeat" description="CHCR" evidence="1">
    <location>
        <begin position="624"/>
        <end position="779"/>
    </location>
</feature>
<dbReference type="PROSITE" id="PS50236">
    <property type="entry name" value="CHCR"/>
    <property type="match status" value="1"/>
</dbReference>
<dbReference type="GO" id="GO:0006886">
    <property type="term" value="P:intracellular protein transport"/>
    <property type="evidence" value="ECO:0007669"/>
    <property type="project" value="UniProtKB-UniRule"/>
</dbReference>
<organism evidence="3 4">
    <name type="scientific">Mugilogobius chulae</name>
    <name type="common">yellowstripe goby</name>
    <dbReference type="NCBI Taxonomy" id="88201"/>
    <lineage>
        <taxon>Eukaryota</taxon>
        <taxon>Metazoa</taxon>
        <taxon>Chordata</taxon>
        <taxon>Craniata</taxon>
        <taxon>Vertebrata</taxon>
        <taxon>Euteleostomi</taxon>
        <taxon>Actinopterygii</taxon>
        <taxon>Neopterygii</taxon>
        <taxon>Teleostei</taxon>
        <taxon>Neoteleostei</taxon>
        <taxon>Acanthomorphata</taxon>
        <taxon>Gobiaria</taxon>
        <taxon>Gobiiformes</taxon>
        <taxon>Gobioidei</taxon>
        <taxon>Gobiidae</taxon>
        <taxon>Gobionellinae</taxon>
        <taxon>Mugilogobius</taxon>
    </lineage>
</organism>
<dbReference type="GO" id="GO:0006914">
    <property type="term" value="P:autophagy"/>
    <property type="evidence" value="ECO:0007669"/>
    <property type="project" value="TreeGrafter"/>
</dbReference>
<dbReference type="InterPro" id="IPR001180">
    <property type="entry name" value="CNH_dom"/>
</dbReference>
<dbReference type="AlphaFoldDB" id="A0AAW0MDE8"/>
<evidence type="ECO:0000313" key="4">
    <source>
        <dbReference type="Proteomes" id="UP001460270"/>
    </source>
</evidence>
<feature type="domain" description="CNH" evidence="2">
    <location>
        <begin position="67"/>
        <end position="336"/>
    </location>
</feature>
<evidence type="ECO:0000259" key="2">
    <source>
        <dbReference type="PROSITE" id="PS50219"/>
    </source>
</evidence>
<evidence type="ECO:0000256" key="1">
    <source>
        <dbReference type="PROSITE-ProRule" id="PRU01006"/>
    </source>
</evidence>
<dbReference type="PROSITE" id="PS50219">
    <property type="entry name" value="CNH"/>
    <property type="match status" value="1"/>
</dbReference>
<dbReference type="SUPFAM" id="SSF50978">
    <property type="entry name" value="WD40 repeat-like"/>
    <property type="match status" value="1"/>
</dbReference>
<accession>A0AAW0MDE8</accession>
<dbReference type="GO" id="GO:0034058">
    <property type="term" value="P:endosomal vesicle fusion"/>
    <property type="evidence" value="ECO:0007669"/>
    <property type="project" value="TreeGrafter"/>
</dbReference>
<dbReference type="GO" id="GO:0005737">
    <property type="term" value="C:cytoplasm"/>
    <property type="evidence" value="ECO:0007669"/>
    <property type="project" value="TreeGrafter"/>
</dbReference>
<reference evidence="4" key="1">
    <citation type="submission" date="2024-04" db="EMBL/GenBank/DDBJ databases">
        <title>Salinicola lusitanus LLJ914,a marine bacterium isolated from the Okinawa Trough.</title>
        <authorList>
            <person name="Li J."/>
        </authorList>
    </citation>
    <scope>NUCLEOTIDE SEQUENCE [LARGE SCALE GENOMIC DNA]</scope>
</reference>
<dbReference type="PANTHER" id="PTHR12894">
    <property type="entry name" value="CNH DOMAIN CONTAINING"/>
    <property type="match status" value="1"/>
</dbReference>
<dbReference type="InterPro" id="IPR000547">
    <property type="entry name" value="Clathrin_H-chain/VPS_repeat"/>
</dbReference>
<keyword evidence="4" id="KW-1185">Reference proteome</keyword>
<protein>
    <recommendedName>
        <fullName evidence="2">CNH domain-containing protein</fullName>
    </recommendedName>
</protein>
<proteinExistence type="predicted"/>
<dbReference type="Pfam" id="PF00780">
    <property type="entry name" value="CNH"/>
    <property type="match status" value="1"/>
</dbReference>
<dbReference type="PANTHER" id="PTHR12894:SF30">
    <property type="entry name" value="TRANSFORMING GROWTH FACTOR-BETA RECEPTOR-ASSOCIATED PROTEIN 1-LIKE"/>
    <property type="match status" value="1"/>
</dbReference>
<dbReference type="GO" id="GO:0016020">
    <property type="term" value="C:membrane"/>
    <property type="evidence" value="ECO:0007669"/>
    <property type="project" value="TreeGrafter"/>
</dbReference>
<gene>
    <name evidence="3" type="ORF">WMY93_032190</name>
</gene>
<dbReference type="Proteomes" id="UP001460270">
    <property type="component" value="Unassembled WGS sequence"/>
</dbReference>
<sequence length="816" mass="92006">MGRLYTALVKGFTGANTKRTTSCATNLKQFQGINLVPVLSNFNYIPTMAFEVFTISCVYEKTFEAREKDKFCIQSLEFYHPNLYIGTKQGSIHHLVLSTSVSPSSNAKEIRVKNITSSPVMRIRLVPVYNHLLVLSNRTVVALNVFSLETNQSFKKIQNVSQLELLQRDDSVQMVTCSSQKKTVRVLAVGLDRWEVLKEIPLVHEPLALAVDGTSACVGTSESYLLCDLQTGHRDDLFQHRHSRQQQQQVLVSSVGGGEFLLNGPGGLGLFVTASGVCQRPPLHWSSGVLAACACPPYALCLQVHELLVYSLLDQQCKQSMSVRGGLGLVPTADGALVFTDRGVFSVLSVPLQEQVHRLMEQERLDEALLLLESEHSHTLDLHGELHRTVMCRAGFCHFYQQRFTEATDLFIKGELDPRELLHLFPDLRCFLPGHFHSSMNHQQHHQSQARVLQELWRTEPELRRRYLGFLADFLRAARRSSPELRADVDSALLWLFVQTADSPSLVQLLESPNACELDTCEAVLTRNDRYRCGNVGLLHVERRDSLCWLFLCQILALGLLYQSHGRYEEAVQQTVSTTDPSCPLSCSELLEFTVSRLSQLEDTDTVWKYAPWALHHDQETGVQIFTQRPAQIQLPSEQVLSLLQTHPQARIKYLEFLLHDMKSEEAGHHTHLALAYMSQTLQNQQYSETRRKLQELLWDSKCYDVSAVNEQAKSTSLHTERAILLGRTGDHRGALSLLVQDCPEPAAAEEYCCRLSTDQDLMLHLLHLYLTSEGRSAAALDLLKKYPEVLSGQRVLEVLPEAWSVQLLSGFLLGL</sequence>
<dbReference type="EMBL" id="JBBPFD010000722">
    <property type="protein sequence ID" value="KAK7877110.1"/>
    <property type="molecule type" value="Genomic_DNA"/>
</dbReference>
<comment type="caution">
    <text evidence="3">The sequence shown here is derived from an EMBL/GenBank/DDBJ whole genome shotgun (WGS) entry which is preliminary data.</text>
</comment>